<dbReference type="Proteomes" id="UP001501175">
    <property type="component" value="Unassembled WGS sequence"/>
</dbReference>
<organism evidence="2 3">
    <name type="scientific">Nibrella saemangeumensis</name>
    <dbReference type="NCBI Taxonomy" id="1084526"/>
    <lineage>
        <taxon>Bacteria</taxon>
        <taxon>Pseudomonadati</taxon>
        <taxon>Bacteroidota</taxon>
        <taxon>Cytophagia</taxon>
        <taxon>Cytophagales</taxon>
        <taxon>Spirosomataceae</taxon>
        <taxon>Nibrella</taxon>
    </lineage>
</organism>
<dbReference type="CDD" id="cd02440">
    <property type="entry name" value="AdoMet_MTases"/>
    <property type="match status" value="1"/>
</dbReference>
<dbReference type="RefSeq" id="WP_345240161.1">
    <property type="nucleotide sequence ID" value="NZ_BAABHD010000005.1"/>
</dbReference>
<dbReference type="EMBL" id="BAABHD010000005">
    <property type="protein sequence ID" value="GAA4447789.1"/>
    <property type="molecule type" value="Genomic_DNA"/>
</dbReference>
<accession>A0ABP8MDX4</accession>
<protein>
    <recommendedName>
        <fullName evidence="1">Methyltransferase type 11 domain-containing protein</fullName>
    </recommendedName>
</protein>
<sequence length="205" mass="23803">MWRNLKSIGMMIPTDSFYNKFSCFYPLVDVFLKPQKQVLFNEVNTLPAGNLLEIGVGNGAHLPLYKKHYITGIDTSSEMLKIAGKQNHKHVRLLQMDGEALQFQDGQFDYVVLSHVIAVVDNPERLFEQVYRVLKPTGRVFILNHFTPNNWLKHLDRAFGLFSKIVHFKSVFYIHDIATIRSFELLKEVHFGPAAYFKLLIYQKQ</sequence>
<dbReference type="PANTHER" id="PTHR45036">
    <property type="entry name" value="METHYLTRANSFERASE LIKE 7B"/>
    <property type="match status" value="1"/>
</dbReference>
<dbReference type="PANTHER" id="PTHR45036:SF1">
    <property type="entry name" value="METHYLTRANSFERASE LIKE 7A"/>
    <property type="match status" value="1"/>
</dbReference>
<dbReference type="SUPFAM" id="SSF53335">
    <property type="entry name" value="S-adenosyl-L-methionine-dependent methyltransferases"/>
    <property type="match status" value="1"/>
</dbReference>
<comment type="caution">
    <text evidence="2">The sequence shown here is derived from an EMBL/GenBank/DDBJ whole genome shotgun (WGS) entry which is preliminary data.</text>
</comment>
<name>A0ABP8MDX4_9BACT</name>
<dbReference type="InterPro" id="IPR029063">
    <property type="entry name" value="SAM-dependent_MTases_sf"/>
</dbReference>
<feature type="domain" description="Methyltransferase type 11" evidence="1">
    <location>
        <begin position="52"/>
        <end position="142"/>
    </location>
</feature>
<evidence type="ECO:0000313" key="3">
    <source>
        <dbReference type="Proteomes" id="UP001501175"/>
    </source>
</evidence>
<gene>
    <name evidence="2" type="ORF">GCM10023189_04640</name>
</gene>
<reference evidence="3" key="1">
    <citation type="journal article" date="2019" name="Int. J. Syst. Evol. Microbiol.">
        <title>The Global Catalogue of Microorganisms (GCM) 10K type strain sequencing project: providing services to taxonomists for standard genome sequencing and annotation.</title>
        <authorList>
            <consortium name="The Broad Institute Genomics Platform"/>
            <consortium name="The Broad Institute Genome Sequencing Center for Infectious Disease"/>
            <person name="Wu L."/>
            <person name="Ma J."/>
        </authorList>
    </citation>
    <scope>NUCLEOTIDE SEQUENCE [LARGE SCALE GENOMIC DNA]</scope>
    <source>
        <strain evidence="3">JCM 17927</strain>
    </source>
</reference>
<keyword evidence="3" id="KW-1185">Reference proteome</keyword>
<evidence type="ECO:0000259" key="1">
    <source>
        <dbReference type="Pfam" id="PF08241"/>
    </source>
</evidence>
<dbReference type="Gene3D" id="3.40.50.150">
    <property type="entry name" value="Vaccinia Virus protein VP39"/>
    <property type="match status" value="1"/>
</dbReference>
<proteinExistence type="predicted"/>
<evidence type="ECO:0000313" key="2">
    <source>
        <dbReference type="EMBL" id="GAA4447789.1"/>
    </source>
</evidence>
<dbReference type="Pfam" id="PF08241">
    <property type="entry name" value="Methyltransf_11"/>
    <property type="match status" value="1"/>
</dbReference>
<dbReference type="InterPro" id="IPR013216">
    <property type="entry name" value="Methyltransf_11"/>
</dbReference>
<dbReference type="InterPro" id="IPR052356">
    <property type="entry name" value="Thiol_S-MT"/>
</dbReference>